<dbReference type="Proteomes" id="UP000218934">
    <property type="component" value="Unassembled WGS sequence"/>
</dbReference>
<evidence type="ECO:0000256" key="1">
    <source>
        <dbReference type="SAM" id="Phobius"/>
    </source>
</evidence>
<comment type="caution">
    <text evidence="2">The sequence shown here is derived from an EMBL/GenBank/DDBJ whole genome shotgun (WGS) entry which is preliminary data.</text>
</comment>
<proteinExistence type="predicted"/>
<keyword evidence="3" id="KW-1185">Reference proteome</keyword>
<feature type="transmembrane region" description="Helical" evidence="1">
    <location>
        <begin position="50"/>
        <end position="68"/>
    </location>
</feature>
<feature type="transmembrane region" description="Helical" evidence="1">
    <location>
        <begin position="75"/>
        <end position="92"/>
    </location>
</feature>
<keyword evidence="1" id="KW-0472">Membrane</keyword>
<keyword evidence="1" id="KW-1133">Transmembrane helix</keyword>
<dbReference type="KEGG" id="rdi:CMV14_07640"/>
<evidence type="ECO:0000313" key="3">
    <source>
        <dbReference type="Proteomes" id="UP000218934"/>
    </source>
</evidence>
<keyword evidence="1" id="KW-0812">Transmembrane</keyword>
<name>A0A2A4FQY7_9SPHN</name>
<accession>A0A2A4FQY7</accession>
<sequence>MRHVGFILGLFVALVATLPMAFPFAMNECTLAGGQPEIDLCFARNDLAMKVYFGTALIVALIAVVSHLGRKPWTWLALCAIPVAPIAVLFIGL</sequence>
<evidence type="ECO:0000313" key="2">
    <source>
        <dbReference type="EMBL" id="PCE40577.1"/>
    </source>
</evidence>
<protein>
    <submittedName>
        <fullName evidence="2">Uncharacterized protein</fullName>
    </submittedName>
</protein>
<dbReference type="AlphaFoldDB" id="A0A2A4FQY7"/>
<gene>
    <name evidence="2" type="ORF">COO09_19830</name>
</gene>
<dbReference type="EMBL" id="NWUF01000026">
    <property type="protein sequence ID" value="PCE40577.1"/>
    <property type="molecule type" value="Genomic_DNA"/>
</dbReference>
<reference evidence="2 3" key="1">
    <citation type="submission" date="2017-09" db="EMBL/GenBank/DDBJ databases">
        <title>The Catabolism of 3,6-Dichlorosalicylic acid is Initiated by the Cytochrome P450 Monooxygenase DsmABC in Rhizorhabdus dicambivorans Ndbn-20.</title>
        <authorList>
            <person name="Na L."/>
        </authorList>
    </citation>
    <scope>NUCLEOTIDE SEQUENCE [LARGE SCALE GENOMIC DNA]</scope>
    <source>
        <strain evidence="2 3">Ndbn-20m</strain>
    </source>
</reference>
<organism evidence="2 3">
    <name type="scientific">Rhizorhabdus dicambivorans</name>
    <dbReference type="NCBI Taxonomy" id="1850238"/>
    <lineage>
        <taxon>Bacteria</taxon>
        <taxon>Pseudomonadati</taxon>
        <taxon>Pseudomonadota</taxon>
        <taxon>Alphaproteobacteria</taxon>
        <taxon>Sphingomonadales</taxon>
        <taxon>Sphingomonadaceae</taxon>
        <taxon>Rhizorhabdus</taxon>
    </lineage>
</organism>